<evidence type="ECO:0000256" key="9">
    <source>
        <dbReference type="SAM" id="SignalP"/>
    </source>
</evidence>
<dbReference type="Pfam" id="PF03734">
    <property type="entry name" value="YkuD"/>
    <property type="match status" value="1"/>
</dbReference>
<evidence type="ECO:0000256" key="1">
    <source>
        <dbReference type="ARBA" id="ARBA00004752"/>
    </source>
</evidence>
<dbReference type="InterPro" id="IPR005490">
    <property type="entry name" value="LD_TPept_cat_dom"/>
</dbReference>
<protein>
    <recommendedName>
        <fullName evidence="10">L,D-TPase catalytic domain-containing protein</fullName>
    </recommendedName>
</protein>
<dbReference type="Proteomes" id="UP000295781">
    <property type="component" value="Chromosome"/>
</dbReference>
<evidence type="ECO:0000256" key="6">
    <source>
        <dbReference type="ARBA" id="ARBA00023316"/>
    </source>
</evidence>
<dbReference type="CDD" id="cd16913">
    <property type="entry name" value="YkuD_like"/>
    <property type="match status" value="1"/>
</dbReference>
<dbReference type="PROSITE" id="PS51257">
    <property type="entry name" value="PROKAR_LIPOPROTEIN"/>
    <property type="match status" value="1"/>
</dbReference>
<keyword evidence="3" id="KW-0808">Transferase</keyword>
<dbReference type="GO" id="GO:0071555">
    <property type="term" value="P:cell wall organization"/>
    <property type="evidence" value="ECO:0007669"/>
    <property type="project" value="UniProtKB-UniRule"/>
</dbReference>
<evidence type="ECO:0000256" key="8">
    <source>
        <dbReference type="SAM" id="MobiDB-lite"/>
    </source>
</evidence>
<evidence type="ECO:0000256" key="5">
    <source>
        <dbReference type="ARBA" id="ARBA00022984"/>
    </source>
</evidence>
<dbReference type="EMBL" id="CP012670">
    <property type="protein sequence ID" value="AUX21979.1"/>
    <property type="molecule type" value="Genomic_DNA"/>
</dbReference>
<feature type="region of interest" description="Disordered" evidence="8">
    <location>
        <begin position="33"/>
        <end position="109"/>
    </location>
</feature>
<comment type="similarity">
    <text evidence="2">Belongs to the YkuD family.</text>
</comment>
<dbReference type="UniPathway" id="UPA00219"/>
<proteinExistence type="inferred from homology"/>
<dbReference type="GO" id="GO:0008360">
    <property type="term" value="P:regulation of cell shape"/>
    <property type="evidence" value="ECO:0007669"/>
    <property type="project" value="UniProtKB-UniRule"/>
</dbReference>
<dbReference type="PANTHER" id="PTHR30582">
    <property type="entry name" value="L,D-TRANSPEPTIDASE"/>
    <property type="match status" value="1"/>
</dbReference>
<sequence length="564" mass="61530">MDTPPRTRAGAPLAARRPAFAFVALAALLAGCGKSQSGSTADSPVEAQGSAAAKDAPQGASPPAAPDAPASAEAAEDEPPPGQPVSAPIVSLSGVATLPPPPPEGSPRLASTALLTRVYARPSTSAKRVGFLRAGAIVEMDPEPAGTDGCPGGWRKIKPFGYVCIGPDATLDLQHEIVRAASRRPDVTDKLPYMYGMVTRGGPAYARIPTEEHLAQHEPNLKKHLDRWAKDEESGAAYGLDVWLKWSAERPPPALEALAQRITDRDIPWFLRDGRLAPNLSGLIKSDDAVKIDAISRRNGMGFLDSFLYEGRRYNVTTDLRVVPADRFRPIRGSDYHGVEIGKDIDFPFALVRRPGGKRWRVEGKKLVSAGELEWRAAVPLTGKQQFFGGKLHYETKDGAWIDDRHAGRIDPAKRMPAWGKRGEKWLDINLTKQVLVAYEGETPVYATLISSGEAGLEDHETSTATKRGIFRIHTKYVSITMDSDAVGEEFELRDVPYVQYFEEGYALHGAYWHDKFGRPKSHGCINLSPEDARRLFFWTEPAVPPGWHGSARSLTGTVVFVHP</sequence>
<organism evidence="11 12">
    <name type="scientific">Sorangium cellulosum</name>
    <name type="common">Polyangium cellulosum</name>
    <dbReference type="NCBI Taxonomy" id="56"/>
    <lineage>
        <taxon>Bacteria</taxon>
        <taxon>Pseudomonadati</taxon>
        <taxon>Myxococcota</taxon>
        <taxon>Polyangia</taxon>
        <taxon>Polyangiales</taxon>
        <taxon>Polyangiaceae</taxon>
        <taxon>Sorangium</taxon>
    </lineage>
</organism>
<evidence type="ECO:0000256" key="7">
    <source>
        <dbReference type="PROSITE-ProRule" id="PRU01373"/>
    </source>
</evidence>
<accession>A0A4P2PYP3</accession>
<gene>
    <name evidence="11" type="ORF">SOCEGT47_024800</name>
</gene>
<dbReference type="PANTHER" id="PTHR30582:SF2">
    <property type="entry name" value="L,D-TRANSPEPTIDASE YCIB-RELATED"/>
    <property type="match status" value="1"/>
</dbReference>
<keyword evidence="9" id="KW-0732">Signal</keyword>
<feature type="signal peptide" evidence="9">
    <location>
        <begin position="1"/>
        <end position="26"/>
    </location>
</feature>
<evidence type="ECO:0000313" key="11">
    <source>
        <dbReference type="EMBL" id="AUX21979.1"/>
    </source>
</evidence>
<keyword evidence="6 7" id="KW-0961">Cell wall biogenesis/degradation</keyword>
<dbReference type="InterPro" id="IPR038063">
    <property type="entry name" value="Transpep_catalytic_dom"/>
</dbReference>
<feature type="compositionally biased region" description="Low complexity" evidence="8">
    <location>
        <begin position="56"/>
        <end position="73"/>
    </location>
</feature>
<evidence type="ECO:0000313" key="12">
    <source>
        <dbReference type="Proteomes" id="UP000295781"/>
    </source>
</evidence>
<feature type="domain" description="L,D-TPase catalytic" evidence="10">
    <location>
        <begin position="425"/>
        <end position="563"/>
    </location>
</feature>
<dbReference type="InterPro" id="IPR050979">
    <property type="entry name" value="LD-transpeptidase"/>
</dbReference>
<reference evidence="11 12" key="1">
    <citation type="submission" date="2015-09" db="EMBL/GenBank/DDBJ databases">
        <title>Sorangium comparison.</title>
        <authorList>
            <person name="Zaburannyi N."/>
            <person name="Bunk B."/>
            <person name="Overmann J."/>
            <person name="Mueller R."/>
        </authorList>
    </citation>
    <scope>NUCLEOTIDE SEQUENCE [LARGE SCALE GENOMIC DNA]</scope>
    <source>
        <strain evidence="11 12">So ceGT47</strain>
    </source>
</reference>
<evidence type="ECO:0000259" key="10">
    <source>
        <dbReference type="PROSITE" id="PS52029"/>
    </source>
</evidence>
<dbReference type="GO" id="GO:0071972">
    <property type="term" value="F:peptidoglycan L,D-transpeptidase activity"/>
    <property type="evidence" value="ECO:0007669"/>
    <property type="project" value="TreeGrafter"/>
</dbReference>
<dbReference type="PROSITE" id="PS52029">
    <property type="entry name" value="LD_TPASE"/>
    <property type="match status" value="1"/>
</dbReference>
<name>A0A4P2PYP3_SORCE</name>
<dbReference type="OrthoDB" id="9786799at2"/>
<dbReference type="Gene3D" id="2.40.440.10">
    <property type="entry name" value="L,D-transpeptidase catalytic domain-like"/>
    <property type="match status" value="1"/>
</dbReference>
<dbReference type="RefSeq" id="WP_129347219.1">
    <property type="nucleotide sequence ID" value="NZ_CP012670.1"/>
</dbReference>
<dbReference type="SUPFAM" id="SSF141523">
    <property type="entry name" value="L,D-transpeptidase catalytic domain-like"/>
    <property type="match status" value="1"/>
</dbReference>
<evidence type="ECO:0000256" key="4">
    <source>
        <dbReference type="ARBA" id="ARBA00022960"/>
    </source>
</evidence>
<feature type="chain" id="PRO_5020205287" description="L,D-TPase catalytic domain-containing protein" evidence="9">
    <location>
        <begin position="27"/>
        <end position="564"/>
    </location>
</feature>
<keyword evidence="5 7" id="KW-0573">Peptidoglycan synthesis</keyword>
<feature type="active site" description="Proton donor/acceptor" evidence="7">
    <location>
        <position position="509"/>
    </location>
</feature>
<dbReference type="AlphaFoldDB" id="A0A4P2PYP3"/>
<evidence type="ECO:0000256" key="2">
    <source>
        <dbReference type="ARBA" id="ARBA00005992"/>
    </source>
</evidence>
<comment type="pathway">
    <text evidence="1 7">Cell wall biogenesis; peptidoglycan biosynthesis.</text>
</comment>
<dbReference type="GO" id="GO:0018104">
    <property type="term" value="P:peptidoglycan-protein cross-linking"/>
    <property type="evidence" value="ECO:0007669"/>
    <property type="project" value="TreeGrafter"/>
</dbReference>
<keyword evidence="4 7" id="KW-0133">Cell shape</keyword>
<dbReference type="GO" id="GO:0016740">
    <property type="term" value="F:transferase activity"/>
    <property type="evidence" value="ECO:0007669"/>
    <property type="project" value="UniProtKB-KW"/>
</dbReference>
<evidence type="ECO:0000256" key="3">
    <source>
        <dbReference type="ARBA" id="ARBA00022679"/>
    </source>
</evidence>
<feature type="active site" description="Nucleophile" evidence="7">
    <location>
        <position position="525"/>
    </location>
</feature>
<dbReference type="GO" id="GO:0005576">
    <property type="term" value="C:extracellular region"/>
    <property type="evidence" value="ECO:0007669"/>
    <property type="project" value="TreeGrafter"/>
</dbReference>